<proteinExistence type="predicted"/>
<dbReference type="Proteomes" id="UP000245202">
    <property type="component" value="Unassembled WGS sequence"/>
</dbReference>
<name>A0A2R5ESN3_9BACL</name>
<keyword evidence="3" id="KW-1185">Reference proteome</keyword>
<gene>
    <name evidence="2" type="ORF">PAT3040_03778</name>
</gene>
<dbReference type="AlphaFoldDB" id="A0A2R5ESN3"/>
<organism evidence="2 3">
    <name type="scientific">Paenibacillus agaridevorans</name>
    <dbReference type="NCBI Taxonomy" id="171404"/>
    <lineage>
        <taxon>Bacteria</taxon>
        <taxon>Bacillati</taxon>
        <taxon>Bacillota</taxon>
        <taxon>Bacilli</taxon>
        <taxon>Bacillales</taxon>
        <taxon>Paenibacillaceae</taxon>
        <taxon>Paenibacillus</taxon>
    </lineage>
</organism>
<dbReference type="SUPFAM" id="SSF53850">
    <property type="entry name" value="Periplasmic binding protein-like II"/>
    <property type="match status" value="1"/>
</dbReference>
<sequence>MKKKAKMMFSTLLVLVFVFLAACSGNNGGNGGNTGAANGGNSGNTNNAGEESLEPITIRLASGDVNANWDDMKSEVGQEILAKTGVTLKQEFPVGGSDADMFALMVASDEYPDLVMPKGNAGKLVDAGALIDLRPLIEEHAPNLKKIYGEYFNRLRWSEQDDAIYVLPQDGVGHTYFEAGGGFQLQHKVLEAAGFPEIKTVKDYENAIKAYIEKNPKTEDGQPTIGMSLNGGEWQILISVTNPAFYATGAPDDGEFYINQETFEAIMHYQRPEEREYFRWLNHMNNIGLLDPESFVQKYDQYKAKIASGRVLGLVDQQWDYADAENALKAEGKFDSTYARFPVTLDETYQDHSFQGTGYLSGYGIAITKDAKDPVRTIKFLDYLASDEGQVLVNWGIEGKHYNVENGKRVIPADVQAQKSNDNNTFKKTTGIGNYLISARYGDGVMDPSGNYYTTNFPEQIVTAYSEADKKTLAAYGATTYRDLWPANDAFPERKYGAAWTLPFETGSQANVIFQKTQDIMKKRIPEAILAKPEDFDKIYDAFLKDLDDAGVAKLNEEFSNMVKARVELWSK</sequence>
<reference evidence="2 3" key="1">
    <citation type="submission" date="2017-08" db="EMBL/GenBank/DDBJ databases">
        <title>Substantial Increase in Enzyme Production by Combined Drug-Resistance Mutations in Paenibacillus agaridevorans.</title>
        <authorList>
            <person name="Tanaka Y."/>
            <person name="Funane K."/>
            <person name="Hosaka T."/>
            <person name="Shiwa Y."/>
            <person name="Fujita N."/>
            <person name="Miyazaki T."/>
            <person name="Yoshikawa H."/>
            <person name="Murakami K."/>
            <person name="Kasahara K."/>
            <person name="Inaoka T."/>
            <person name="Hiraga Y."/>
            <person name="Ochi K."/>
        </authorList>
    </citation>
    <scope>NUCLEOTIDE SEQUENCE [LARGE SCALE GENOMIC DNA]</scope>
    <source>
        <strain evidence="2 3">T-3040</strain>
    </source>
</reference>
<dbReference type="Gene3D" id="3.40.190.10">
    <property type="entry name" value="Periplasmic binding protein-like II"/>
    <property type="match status" value="2"/>
</dbReference>
<dbReference type="PANTHER" id="PTHR43649">
    <property type="entry name" value="ARABINOSE-BINDING PROTEIN-RELATED"/>
    <property type="match status" value="1"/>
</dbReference>
<keyword evidence="1" id="KW-0732">Signal</keyword>
<dbReference type="InterPro" id="IPR006059">
    <property type="entry name" value="SBP"/>
</dbReference>
<feature type="chain" id="PRO_5039202732" evidence="1">
    <location>
        <begin position="22"/>
        <end position="572"/>
    </location>
</feature>
<accession>A0A2R5ESN3</accession>
<dbReference type="InterPro" id="IPR050490">
    <property type="entry name" value="Bact_solute-bd_prot1"/>
</dbReference>
<evidence type="ECO:0000313" key="3">
    <source>
        <dbReference type="Proteomes" id="UP000245202"/>
    </source>
</evidence>
<dbReference type="RefSeq" id="WP_087565965.1">
    <property type="nucleotide sequence ID" value="NZ_BDQX01000196.1"/>
</dbReference>
<protein>
    <submittedName>
        <fullName evidence="2">ABC transporter substrate-binding protein</fullName>
    </submittedName>
</protein>
<dbReference type="EMBL" id="BDQX01000196">
    <property type="protein sequence ID" value="GBG09145.1"/>
    <property type="molecule type" value="Genomic_DNA"/>
</dbReference>
<dbReference type="PANTHER" id="PTHR43649:SF12">
    <property type="entry name" value="DIACETYLCHITOBIOSE BINDING PROTEIN DASA"/>
    <property type="match status" value="1"/>
</dbReference>
<dbReference type="Pfam" id="PF01547">
    <property type="entry name" value="SBP_bac_1"/>
    <property type="match status" value="1"/>
</dbReference>
<feature type="signal peptide" evidence="1">
    <location>
        <begin position="1"/>
        <end position="21"/>
    </location>
</feature>
<comment type="caution">
    <text evidence="2">The sequence shown here is derived from an EMBL/GenBank/DDBJ whole genome shotgun (WGS) entry which is preliminary data.</text>
</comment>
<dbReference type="CDD" id="cd13582">
    <property type="entry name" value="PBP2_AlgQ_like_3"/>
    <property type="match status" value="1"/>
</dbReference>
<evidence type="ECO:0000256" key="1">
    <source>
        <dbReference type="SAM" id="SignalP"/>
    </source>
</evidence>
<evidence type="ECO:0000313" key="2">
    <source>
        <dbReference type="EMBL" id="GBG09145.1"/>
    </source>
</evidence>
<dbReference type="PROSITE" id="PS51257">
    <property type="entry name" value="PROKAR_LIPOPROTEIN"/>
    <property type="match status" value="1"/>
</dbReference>